<dbReference type="OrthoDB" id="963269at2759"/>
<gene>
    <name evidence="1" type="ORF">Gogos_020199</name>
</gene>
<dbReference type="EMBL" id="JABEZY010265578">
    <property type="protein sequence ID" value="MBA0754911.1"/>
    <property type="molecule type" value="Genomic_DNA"/>
</dbReference>
<protein>
    <submittedName>
        <fullName evidence="1">Uncharacterized protein</fullName>
    </submittedName>
</protein>
<comment type="caution">
    <text evidence="1">The sequence shown here is derived from an EMBL/GenBank/DDBJ whole genome shotgun (WGS) entry which is preliminary data.</text>
</comment>
<dbReference type="AlphaFoldDB" id="A0A7J9D2M5"/>
<sequence>MCGFSLDVEFGFRFNKVMWVTTKMVVSYFSLLNNDEIVSLIDDRDWMWVNSQRPKQFLLYHLGVDEAHGNCIYNDVKFTTKVTKVHTVIDPNDTMDSVDLELLDDLCPVEFEFDVPIMNFVLMEKWVSY</sequence>
<proteinExistence type="predicted"/>
<name>A0A7J9D2M5_GOSGO</name>
<keyword evidence="2" id="KW-1185">Reference proteome</keyword>
<evidence type="ECO:0000313" key="1">
    <source>
        <dbReference type="EMBL" id="MBA0754911.1"/>
    </source>
</evidence>
<accession>A0A7J9D2M5</accession>
<organism evidence="1 2">
    <name type="scientific">Gossypium gossypioides</name>
    <name type="common">Mexican cotton</name>
    <name type="synonym">Selera gossypioides</name>
    <dbReference type="NCBI Taxonomy" id="34282"/>
    <lineage>
        <taxon>Eukaryota</taxon>
        <taxon>Viridiplantae</taxon>
        <taxon>Streptophyta</taxon>
        <taxon>Embryophyta</taxon>
        <taxon>Tracheophyta</taxon>
        <taxon>Spermatophyta</taxon>
        <taxon>Magnoliopsida</taxon>
        <taxon>eudicotyledons</taxon>
        <taxon>Gunneridae</taxon>
        <taxon>Pentapetalae</taxon>
        <taxon>rosids</taxon>
        <taxon>malvids</taxon>
        <taxon>Malvales</taxon>
        <taxon>Malvaceae</taxon>
        <taxon>Malvoideae</taxon>
        <taxon>Gossypium</taxon>
    </lineage>
</organism>
<dbReference type="Proteomes" id="UP000593579">
    <property type="component" value="Unassembled WGS sequence"/>
</dbReference>
<evidence type="ECO:0000313" key="2">
    <source>
        <dbReference type="Proteomes" id="UP000593579"/>
    </source>
</evidence>
<reference evidence="1 2" key="1">
    <citation type="journal article" date="2019" name="Genome Biol. Evol.">
        <title>Insights into the evolution of the New World diploid cottons (Gossypium, subgenus Houzingenia) based on genome sequencing.</title>
        <authorList>
            <person name="Grover C.E."/>
            <person name="Arick M.A. 2nd"/>
            <person name="Thrash A."/>
            <person name="Conover J.L."/>
            <person name="Sanders W.S."/>
            <person name="Peterson D.G."/>
            <person name="Frelichowski J.E."/>
            <person name="Scheffler J.A."/>
            <person name="Scheffler B.E."/>
            <person name="Wendel J.F."/>
        </authorList>
    </citation>
    <scope>NUCLEOTIDE SEQUENCE [LARGE SCALE GENOMIC DNA]</scope>
    <source>
        <strain evidence="1">5</strain>
        <tissue evidence="1">Leaf</tissue>
    </source>
</reference>